<dbReference type="RefSeq" id="WP_206395451.1">
    <property type="nucleotide sequence ID" value="NZ_JAFDPW010000004.1"/>
</dbReference>
<keyword evidence="3" id="KW-1185">Reference proteome</keyword>
<accession>A0ABT2HUX4</accession>
<gene>
    <name evidence="2" type="ORF">M3D15_02000</name>
</gene>
<evidence type="ECO:0008006" key="4">
    <source>
        <dbReference type="Google" id="ProtNLM"/>
    </source>
</evidence>
<feature type="transmembrane region" description="Helical" evidence="1">
    <location>
        <begin position="6"/>
        <end position="31"/>
    </location>
</feature>
<evidence type="ECO:0000313" key="2">
    <source>
        <dbReference type="EMBL" id="MCT2042117.1"/>
    </source>
</evidence>
<feature type="transmembrane region" description="Helical" evidence="1">
    <location>
        <begin position="240"/>
        <end position="263"/>
    </location>
</feature>
<evidence type="ECO:0000313" key="3">
    <source>
        <dbReference type="Proteomes" id="UP001525379"/>
    </source>
</evidence>
<reference evidence="2 3" key="1">
    <citation type="submission" date="2022-04" db="EMBL/GenBank/DDBJ databases">
        <title>Human microbiome associated bacterial genomes.</title>
        <authorList>
            <person name="Sandstrom S."/>
            <person name="Salamzade R."/>
            <person name="Kalan L.R."/>
        </authorList>
    </citation>
    <scope>NUCLEOTIDE SEQUENCE [LARGE SCALE GENOMIC DNA]</scope>
    <source>
        <strain evidence="3">p3-SID1799</strain>
    </source>
</reference>
<evidence type="ECO:0000256" key="1">
    <source>
        <dbReference type="SAM" id="Phobius"/>
    </source>
</evidence>
<organism evidence="2 3">
    <name type="scientific">Pseudoclavibacter albus</name>
    <dbReference type="NCBI Taxonomy" id="272241"/>
    <lineage>
        <taxon>Bacteria</taxon>
        <taxon>Bacillati</taxon>
        <taxon>Actinomycetota</taxon>
        <taxon>Actinomycetes</taxon>
        <taxon>Micrococcales</taxon>
        <taxon>Microbacteriaceae</taxon>
        <taxon>Pseudoclavibacter</taxon>
    </lineage>
</organism>
<keyword evidence="1" id="KW-0812">Transmembrane</keyword>
<keyword evidence="1" id="KW-1133">Transmembrane helix</keyword>
<sequence length="343" mass="38716">MSETELVPWLLAVFVLFIEAIVIIGLVVDHWRWQPKSDKSPREAREAGRRFTNNFTVPMFSGMGVAAGLIGGWLLPQGATVGDGGMVSFAGFLIVICAALQALVNWLVVVGEPSPDVFYGTPERIYLGLQELDVSSPKARDELRTMYEAKLSWRKGFGARSLLSFRVEECSELNGSLDWVPAHPDLGFRGACRAREVLRVIRVRRTAGYAKWVHWLTTGCLLAIVALLSILVFLGQQERILAWILTLGLLLILGVAIDGLEVVKRVRMLARQKHFQSLLDDMYHTAESRVCDVEERRRQEAEVVEQRLKRIESAVVRIERTLDDMTAVRTPFTLRRLFGTRDR</sequence>
<comment type="caution">
    <text evidence="2">The sequence shown here is derived from an EMBL/GenBank/DDBJ whole genome shotgun (WGS) entry which is preliminary data.</text>
</comment>
<name>A0ABT2HUX4_9MICO</name>
<protein>
    <recommendedName>
        <fullName evidence="4">DUF4231 domain-containing protein</fullName>
    </recommendedName>
</protein>
<feature type="transmembrane region" description="Helical" evidence="1">
    <location>
        <begin position="212"/>
        <end position="234"/>
    </location>
</feature>
<feature type="transmembrane region" description="Helical" evidence="1">
    <location>
        <begin position="87"/>
        <end position="109"/>
    </location>
</feature>
<dbReference type="EMBL" id="JALXSQ010000004">
    <property type="protein sequence ID" value="MCT2042117.1"/>
    <property type="molecule type" value="Genomic_DNA"/>
</dbReference>
<keyword evidence="1" id="KW-0472">Membrane</keyword>
<dbReference type="Proteomes" id="UP001525379">
    <property type="component" value="Unassembled WGS sequence"/>
</dbReference>
<feature type="transmembrane region" description="Helical" evidence="1">
    <location>
        <begin position="51"/>
        <end position="75"/>
    </location>
</feature>
<proteinExistence type="predicted"/>